<dbReference type="NCBIfam" id="TIGR01988">
    <property type="entry name" value="Ubi-OHases"/>
    <property type="match status" value="1"/>
</dbReference>
<evidence type="ECO:0000313" key="10">
    <source>
        <dbReference type="EMBL" id="KRG17776.1"/>
    </source>
</evidence>
<evidence type="ECO:0000256" key="4">
    <source>
        <dbReference type="ARBA" id="ARBA00022630"/>
    </source>
</evidence>
<evidence type="ECO:0000313" key="11">
    <source>
        <dbReference type="EMBL" id="MCS5709560.1"/>
    </source>
</evidence>
<dbReference type="AlphaFoldDB" id="A0A0Q9YAU1"/>
<dbReference type="EMBL" id="LKHV02000001">
    <property type="protein sequence ID" value="MCS5709560.1"/>
    <property type="molecule type" value="Genomic_DNA"/>
</dbReference>
<evidence type="ECO:0000256" key="6">
    <source>
        <dbReference type="ARBA" id="ARBA00023002"/>
    </source>
</evidence>
<dbReference type="EC" id="1.14.13.-" evidence="10"/>
<dbReference type="InterPro" id="IPR036188">
    <property type="entry name" value="FAD/NAD-bd_sf"/>
</dbReference>
<organism evidence="10">
    <name type="scientific">Candidatus Berkiella cookevillensis</name>
    <dbReference type="NCBI Taxonomy" id="437022"/>
    <lineage>
        <taxon>Bacteria</taxon>
        <taxon>Pseudomonadati</taxon>
        <taxon>Pseudomonadota</taxon>
        <taxon>Gammaproteobacteria</taxon>
        <taxon>Candidatus Berkiellales</taxon>
        <taxon>Candidatus Berkiellaceae</taxon>
        <taxon>Candidatus Berkiella</taxon>
    </lineage>
</organism>
<keyword evidence="7 11" id="KW-0503">Monooxygenase</keyword>
<dbReference type="Proteomes" id="UP000051494">
    <property type="component" value="Unassembled WGS sequence"/>
</dbReference>
<feature type="domain" description="FAD-binding" evidence="9">
    <location>
        <begin position="15"/>
        <end position="360"/>
    </location>
</feature>
<dbReference type="Gene3D" id="3.50.50.60">
    <property type="entry name" value="FAD/NAD(P)-binding domain"/>
    <property type="match status" value="2"/>
</dbReference>
<proteinExistence type="inferred from homology"/>
<dbReference type="PROSITE" id="PS01304">
    <property type="entry name" value="UBIH"/>
    <property type="match status" value="1"/>
</dbReference>
<protein>
    <submittedName>
        <fullName evidence="10">2-octaprenylphenol hydroxylase</fullName>
        <ecNumber evidence="10">1.14.13.-</ecNumber>
    </submittedName>
    <submittedName>
        <fullName evidence="11">FAD-dependent monooxygenase</fullName>
    </submittedName>
</protein>
<dbReference type="InterPro" id="IPR002938">
    <property type="entry name" value="FAD-bd"/>
</dbReference>
<dbReference type="InterPro" id="IPR018168">
    <property type="entry name" value="Ubi_Hdrlase_CS"/>
</dbReference>
<evidence type="ECO:0000256" key="3">
    <source>
        <dbReference type="ARBA" id="ARBA00005349"/>
    </source>
</evidence>
<sequence>MSICYLKTANNALHCDVIINGGGMVGLTLALLLAQADYSVIILETNIKTPIAPTSTEIPSDLRVVALTQATRQLFESLDIWQSIASKRLGTMENIKVWDQALSGSVFFSALEAKEPDLGVIVEQSVILHALQAALQHYPNVQTIYDTPLQAYQISADRLMATMQNNSILSAKLLVGCDGGQSWVRNFSAIAVKERSYDQLAIVATIQSERPHLNTAYQRFNATGVLALLPLSDPFTLSIVWSVETTLGQSLMMLSQEAFSQQLTQEVEAVLGTLTVMSKRIQFPLREQHATSYIGERVALVGDAAHVIHPLAGQGVNLGFLDAAVLADILVQATKKHRDIGYDYVLKRYQRSRRMHNQGMIYLMRAFKEGFTHTSPLLGLLRNKGLDWVDSHAWLKQFFIQKALGK</sequence>
<dbReference type="PRINTS" id="PR00420">
    <property type="entry name" value="RNGMNOXGNASE"/>
</dbReference>
<dbReference type="UniPathway" id="UPA00232"/>
<evidence type="ECO:0000259" key="9">
    <source>
        <dbReference type="Pfam" id="PF01494"/>
    </source>
</evidence>
<dbReference type="GO" id="GO:0016705">
    <property type="term" value="F:oxidoreductase activity, acting on paired donors, with incorporation or reduction of molecular oxygen"/>
    <property type="evidence" value="ECO:0007669"/>
    <property type="project" value="InterPro"/>
</dbReference>
<evidence type="ECO:0000256" key="8">
    <source>
        <dbReference type="ARBA" id="ARBA00065734"/>
    </source>
</evidence>
<evidence type="ECO:0000313" key="12">
    <source>
        <dbReference type="Proteomes" id="UP000051494"/>
    </source>
</evidence>
<dbReference type="STRING" id="437022.CC99x_02071"/>
<dbReference type="PANTHER" id="PTHR43876">
    <property type="entry name" value="UBIQUINONE BIOSYNTHESIS MONOOXYGENASE COQ6, MITOCHONDRIAL"/>
    <property type="match status" value="1"/>
</dbReference>
<dbReference type="FunFam" id="3.50.50.60:FF:000021">
    <property type="entry name" value="Ubiquinone biosynthesis monooxygenase COQ6"/>
    <property type="match status" value="1"/>
</dbReference>
<evidence type="ECO:0000256" key="1">
    <source>
        <dbReference type="ARBA" id="ARBA00001974"/>
    </source>
</evidence>
<dbReference type="RefSeq" id="WP_057625172.1">
    <property type="nucleotide sequence ID" value="NZ_LKHV02000001.1"/>
</dbReference>
<dbReference type="InterPro" id="IPR010971">
    <property type="entry name" value="UbiH/COQ6"/>
</dbReference>
<name>A0A0Q9YAU1_9GAMM</name>
<dbReference type="GO" id="GO:0110142">
    <property type="term" value="C:ubiquinone biosynthesis complex"/>
    <property type="evidence" value="ECO:0007669"/>
    <property type="project" value="UniProtKB-ARBA"/>
</dbReference>
<gene>
    <name evidence="10" type="primary">ubiI</name>
    <name evidence="11" type="ORF">CC99x_011700</name>
    <name evidence="10" type="ORF">CC99x_02071</name>
</gene>
<reference evidence="11" key="2">
    <citation type="journal article" date="2016" name="Genome Announc.">
        <title>Draft Genome Sequences of Two Novel Amoeba-Resistant Intranuclear Bacteria, 'Candidatus Berkiella cookevillensis' and 'Candidatus Berkiella aquae'.</title>
        <authorList>
            <person name="Mehari Y.T."/>
            <person name="Arivett B.A."/>
            <person name="Farone A.L."/>
            <person name="Gunderson J.H."/>
            <person name="Farone M.B."/>
        </authorList>
    </citation>
    <scope>NUCLEOTIDE SEQUENCE</scope>
    <source>
        <strain evidence="11">CC99</strain>
    </source>
</reference>
<keyword evidence="12" id="KW-1185">Reference proteome</keyword>
<evidence type="ECO:0000256" key="5">
    <source>
        <dbReference type="ARBA" id="ARBA00022827"/>
    </source>
</evidence>
<comment type="cofactor">
    <cofactor evidence="1">
        <name>FAD</name>
        <dbReference type="ChEBI" id="CHEBI:57692"/>
    </cofactor>
</comment>
<accession>A0A0Q9YAU1</accession>
<dbReference type="GO" id="GO:0006744">
    <property type="term" value="P:ubiquinone biosynthetic process"/>
    <property type="evidence" value="ECO:0007669"/>
    <property type="project" value="UniProtKB-UniPathway"/>
</dbReference>
<dbReference type="GO" id="GO:0071949">
    <property type="term" value="F:FAD binding"/>
    <property type="evidence" value="ECO:0007669"/>
    <property type="project" value="InterPro"/>
</dbReference>
<comment type="pathway">
    <text evidence="2">Cofactor biosynthesis; ubiquinone biosynthesis.</text>
</comment>
<dbReference type="InterPro" id="IPR051205">
    <property type="entry name" value="UbiH/COQ6_monooxygenase"/>
</dbReference>
<dbReference type="Pfam" id="PF01494">
    <property type="entry name" value="FAD_binding_3"/>
    <property type="match status" value="1"/>
</dbReference>
<keyword evidence="6 10" id="KW-0560">Oxidoreductase</keyword>
<comment type="caution">
    <text evidence="10">The sequence shown here is derived from an EMBL/GenBank/DDBJ whole genome shotgun (WGS) entry which is preliminary data.</text>
</comment>
<keyword evidence="5" id="KW-0274">FAD</keyword>
<dbReference type="EMBL" id="LKHV01000012">
    <property type="protein sequence ID" value="KRG17776.1"/>
    <property type="molecule type" value="Genomic_DNA"/>
</dbReference>
<dbReference type="PANTHER" id="PTHR43876:SF7">
    <property type="entry name" value="UBIQUINONE BIOSYNTHESIS MONOOXYGENASE COQ6, MITOCHONDRIAL"/>
    <property type="match status" value="1"/>
</dbReference>
<reference evidence="11" key="3">
    <citation type="submission" date="2021-06" db="EMBL/GenBank/DDBJ databases">
        <title>Genomic Description and Analysis of Intracellular Bacteria, Candidatus Berkiella cookevillensis and Candidatus Berkiella aquae.</title>
        <authorList>
            <person name="Kidane D.T."/>
            <person name="Mehari Y.T."/>
            <person name="Rice F.C."/>
            <person name="Arivett B.A."/>
            <person name="Farone A.L."/>
            <person name="Berk S.G."/>
            <person name="Farone M.B."/>
        </authorList>
    </citation>
    <scope>NUCLEOTIDE SEQUENCE</scope>
    <source>
        <strain evidence="11">CC99</strain>
    </source>
</reference>
<keyword evidence="4" id="KW-0285">Flavoprotein</keyword>
<comment type="similarity">
    <text evidence="3">Belongs to the UbiH/COQ6 family.</text>
</comment>
<dbReference type="SUPFAM" id="SSF51905">
    <property type="entry name" value="FAD/NAD(P)-binding domain"/>
    <property type="match status" value="1"/>
</dbReference>
<dbReference type="OrthoDB" id="9769565at2"/>
<comment type="subunit">
    <text evidence="8">Component of the Ubi complex metabolon, which regroups five ubiquinone biosynthesis proteins (UbiE, UbiF, UbiG, UbiH and UbiI) and two accessory factors (UbiK and the lipid-binding protein UbiJ).</text>
</comment>
<evidence type="ECO:0000256" key="2">
    <source>
        <dbReference type="ARBA" id="ARBA00004749"/>
    </source>
</evidence>
<dbReference type="PATRIC" id="fig|1590042.3.peg.2117"/>
<reference evidence="10" key="1">
    <citation type="submission" date="2015-09" db="EMBL/GenBank/DDBJ databases">
        <title>Draft Genome Sequences of Two Novel Amoeba-resistant Intranuclear Bacteria, Candidatus Berkiella cookevillensis and Candidatus Berkiella aquae.</title>
        <authorList>
            <person name="Mehari Y.T."/>
            <person name="Arivett B.A."/>
            <person name="Farone A.L."/>
            <person name="Gunderson J.H."/>
            <person name="Farone M.B."/>
        </authorList>
    </citation>
    <scope>NUCLEOTIDE SEQUENCE [LARGE SCALE GENOMIC DNA]</scope>
    <source>
        <strain evidence="10">CC99</strain>
    </source>
</reference>
<evidence type="ECO:0000256" key="7">
    <source>
        <dbReference type="ARBA" id="ARBA00023033"/>
    </source>
</evidence>
<dbReference type="GO" id="GO:0004497">
    <property type="term" value="F:monooxygenase activity"/>
    <property type="evidence" value="ECO:0007669"/>
    <property type="project" value="UniProtKB-KW"/>
</dbReference>